<dbReference type="Gene3D" id="3.40.50.10810">
    <property type="entry name" value="Tandem AAA-ATPase domain"/>
    <property type="match status" value="1"/>
</dbReference>
<gene>
    <name evidence="5" type="ordered locus">Sulac_0066</name>
</gene>
<evidence type="ECO:0000256" key="1">
    <source>
        <dbReference type="ARBA" id="ARBA00022801"/>
    </source>
</evidence>
<dbReference type="GO" id="GO:0016787">
    <property type="term" value="F:hydrolase activity"/>
    <property type="evidence" value="ECO:0007669"/>
    <property type="project" value="UniProtKB-KW"/>
</dbReference>
<feature type="region of interest" description="Disordered" evidence="2">
    <location>
        <begin position="229"/>
        <end position="261"/>
    </location>
</feature>
<feature type="domain" description="Helicase ATP-binding" evidence="3">
    <location>
        <begin position="300"/>
        <end position="484"/>
    </location>
</feature>
<dbReference type="SMART" id="SM00490">
    <property type="entry name" value="HELICc"/>
    <property type="match status" value="1"/>
</dbReference>
<dbReference type="PANTHER" id="PTHR45766">
    <property type="entry name" value="DNA ANNEALING HELICASE AND ENDONUCLEASE ZRANB3 FAMILY MEMBER"/>
    <property type="match status" value="1"/>
</dbReference>
<keyword evidence="5" id="KW-0547">Nucleotide-binding</keyword>
<dbReference type="GO" id="GO:0005524">
    <property type="term" value="F:ATP binding"/>
    <property type="evidence" value="ECO:0007669"/>
    <property type="project" value="InterPro"/>
</dbReference>
<dbReference type="AlphaFoldDB" id="G8TVK1"/>
<evidence type="ECO:0000313" key="5">
    <source>
        <dbReference type="EMBL" id="AEW03640.1"/>
    </source>
</evidence>
<dbReference type="CDD" id="cd09179">
    <property type="entry name" value="PLDc_N_DEXD_a"/>
    <property type="match status" value="1"/>
</dbReference>
<dbReference type="PATRIC" id="fig|679936.5.peg.71"/>
<dbReference type="Pfam" id="PF00271">
    <property type="entry name" value="Helicase_C"/>
    <property type="match status" value="1"/>
</dbReference>
<dbReference type="SMART" id="SM00487">
    <property type="entry name" value="DEXDc"/>
    <property type="match status" value="1"/>
</dbReference>
<sequence>MLLSDREWRVAYHSDSVTLVRDFYVPVLQAASHYSREAGYFSSTSLAIAAEGFSALFSRVRRGEVAKPAVRLLIGAQLPAPDRLAMEDAALAETVSRELADAWEVPEDLLIRERLSILAWLLREGYLEIRIGIPRDVGALYHPKVGIIRDDSGNYLTFNGSLNESARGWTENVESFHVFASWRSGEGAHVATDREAFERRWEGRSPQLTVIPLSDALAARLLEWVPEPDWEPSEEERLITAGDSDEDESRDEVPEQDGRRTLSDKARALLDQWEALSLEEKTYASEPVNPWPHQRAVLHDALGRRPVRRLLCDEVGLGKTVEVSLVVRALALSDEARTVLFAVPAGLMPQWQEQLWEKGGWEVPIYDEGELKLRDGSSMPAPTKNPLDGRVPWLICSKSLLARKDRRQWLDESVVWDVLVVDEAHNLRRQAPTNIKRPKFNQLLQTFRGLRERGKFRHALLLTATPMQMHPIELYDLLQVLGVDGPWAEETWFRKFYDVLDQIRQGDWEELPWLLGAVNTTLETYGQGLSPTVLQTLSRQKQWLVEKALQVPGLMASKVVNTLEPSEMTFVAASHTPLQYMMSRHTRQLLKAYHQRGITKDPLPERRVEDVVVAMTPEEEQIYQDIESYFIQVYRNDEWTKKGLGFMKTLYLRRLTSSLTAAKKSLERRAKRLSQGINETFDFDDLELVDIDADPVQVPAEPGYVRESEIEQIRMLLHRLEQAPPDSKYLRLRQDMDELLRRHRSILVFTQYTDTLDDLRERLLPVFGTRLATYSGRGGEYWTGSDWAPISKTELLETFRRGDTVRILLCTDAASEGLDLQTCAAMINYDMPWNPMRVEQRIGRIDRIGQSAPVIEILNYYYPVGVDRAVYGALRQRLNLFVAAVGPMQAILGKVESVVEQVFLEPSSDRRQFRISQEIERLQKEQERLAIAAKTLDITRDTVLTVAVDRIEAWRSTLIEWLELYHRITGFVSPWSDHPVARISVRGEYRWVTADPATYRRLKSEGVGWFSLDTAEFMVLMQTWATMQ</sequence>
<dbReference type="InterPro" id="IPR000330">
    <property type="entry name" value="SNF2_N"/>
</dbReference>
<dbReference type="Gene3D" id="3.40.50.300">
    <property type="entry name" value="P-loop containing nucleotide triphosphate hydrolases"/>
    <property type="match status" value="1"/>
</dbReference>
<dbReference type="PROSITE" id="PS51194">
    <property type="entry name" value="HELICASE_CTER"/>
    <property type="match status" value="1"/>
</dbReference>
<reference evidence="6" key="1">
    <citation type="submission" date="2011-12" db="EMBL/GenBank/DDBJ databases">
        <title>The complete genome of chromosome of Sulfobacillus acidophilus DSM 10332.</title>
        <authorList>
            <person name="Lucas S."/>
            <person name="Han J."/>
            <person name="Lapidus A."/>
            <person name="Bruce D."/>
            <person name="Goodwin L."/>
            <person name="Pitluck S."/>
            <person name="Peters L."/>
            <person name="Kyrpides N."/>
            <person name="Mavromatis K."/>
            <person name="Ivanova N."/>
            <person name="Mikhailova N."/>
            <person name="Chertkov O."/>
            <person name="Saunders E."/>
            <person name="Detter J.C."/>
            <person name="Tapia R."/>
            <person name="Han C."/>
            <person name="Land M."/>
            <person name="Hauser L."/>
            <person name="Markowitz V."/>
            <person name="Cheng J.-F."/>
            <person name="Hugenholtz P."/>
            <person name="Woyke T."/>
            <person name="Wu D."/>
            <person name="Pukall R."/>
            <person name="Gehrich-Schroeter G."/>
            <person name="Schneider S."/>
            <person name="Klenk H.-P."/>
            <person name="Eisen J.A."/>
        </authorList>
    </citation>
    <scope>NUCLEOTIDE SEQUENCE [LARGE SCALE GENOMIC DNA]</scope>
    <source>
        <strain evidence="6">ATCC 700253 / DSM 10332 / NAL</strain>
    </source>
</reference>
<keyword evidence="1" id="KW-0378">Hydrolase</keyword>
<evidence type="ECO:0000259" key="3">
    <source>
        <dbReference type="PROSITE" id="PS51192"/>
    </source>
</evidence>
<feature type="compositionally biased region" description="Basic and acidic residues" evidence="2">
    <location>
        <begin position="251"/>
        <end position="261"/>
    </location>
</feature>
<dbReference type="InterPro" id="IPR038718">
    <property type="entry name" value="SNF2-like_sf"/>
</dbReference>
<dbReference type="InterPro" id="IPR049730">
    <property type="entry name" value="SNF2/RAD54-like_C"/>
</dbReference>
<protein>
    <submittedName>
        <fullName evidence="5">Helicase domain-containing protein</fullName>
    </submittedName>
</protein>
<dbReference type="Proteomes" id="UP000005439">
    <property type="component" value="Chromosome"/>
</dbReference>
<organism evidence="5 6">
    <name type="scientific">Sulfobacillus acidophilus (strain ATCC 700253 / DSM 10332 / NAL)</name>
    <dbReference type="NCBI Taxonomy" id="679936"/>
    <lineage>
        <taxon>Bacteria</taxon>
        <taxon>Bacillati</taxon>
        <taxon>Bacillota</taxon>
        <taxon>Clostridia</taxon>
        <taxon>Eubacteriales</taxon>
        <taxon>Clostridiales Family XVII. Incertae Sedis</taxon>
        <taxon>Sulfobacillus</taxon>
    </lineage>
</organism>
<dbReference type="SUPFAM" id="SSF52540">
    <property type="entry name" value="P-loop containing nucleoside triphosphate hydrolases"/>
    <property type="match status" value="2"/>
</dbReference>
<accession>G8TVK1</accession>
<dbReference type="STRING" id="679936.Sulac_0066"/>
<dbReference type="CDD" id="cd18793">
    <property type="entry name" value="SF2_C_SNF"/>
    <property type="match status" value="1"/>
</dbReference>
<dbReference type="HOGENOM" id="CLU_006296_0_0_9"/>
<name>G8TVK1_SULAD</name>
<proteinExistence type="predicted"/>
<evidence type="ECO:0000259" key="4">
    <source>
        <dbReference type="PROSITE" id="PS51194"/>
    </source>
</evidence>
<dbReference type="EMBL" id="CP003179">
    <property type="protein sequence ID" value="AEW03640.1"/>
    <property type="molecule type" value="Genomic_DNA"/>
</dbReference>
<dbReference type="PANTHER" id="PTHR45766:SF6">
    <property type="entry name" value="SWI_SNF-RELATED MATRIX-ASSOCIATED ACTIN-DEPENDENT REGULATOR OF CHROMATIN SUBFAMILY A-LIKE PROTEIN 1"/>
    <property type="match status" value="1"/>
</dbReference>
<dbReference type="InterPro" id="IPR001650">
    <property type="entry name" value="Helicase_C-like"/>
</dbReference>
<feature type="domain" description="Helicase C-terminal" evidence="4">
    <location>
        <begin position="731"/>
        <end position="893"/>
    </location>
</feature>
<dbReference type="KEGG" id="sap:Sulac_0066"/>
<keyword evidence="5" id="KW-0347">Helicase</keyword>
<dbReference type="REBASE" id="45581">
    <property type="entry name" value="Sac10332ORF65P"/>
</dbReference>
<evidence type="ECO:0000256" key="2">
    <source>
        <dbReference type="SAM" id="MobiDB-lite"/>
    </source>
</evidence>
<dbReference type="InterPro" id="IPR014001">
    <property type="entry name" value="Helicase_ATP-bd"/>
</dbReference>
<dbReference type="GO" id="GO:0004386">
    <property type="term" value="F:helicase activity"/>
    <property type="evidence" value="ECO:0007669"/>
    <property type="project" value="UniProtKB-KW"/>
</dbReference>
<evidence type="ECO:0000313" key="6">
    <source>
        <dbReference type="Proteomes" id="UP000005439"/>
    </source>
</evidence>
<dbReference type="Pfam" id="PF00176">
    <property type="entry name" value="SNF2-rel_dom"/>
    <property type="match status" value="1"/>
</dbReference>
<dbReference type="PROSITE" id="PS51192">
    <property type="entry name" value="HELICASE_ATP_BIND_1"/>
    <property type="match status" value="1"/>
</dbReference>
<keyword evidence="5" id="KW-0067">ATP-binding</keyword>
<dbReference type="InterPro" id="IPR027417">
    <property type="entry name" value="P-loop_NTPase"/>
</dbReference>
<keyword evidence="6" id="KW-1185">Reference proteome</keyword>
<reference evidence="5 6" key="2">
    <citation type="journal article" date="2012" name="Stand. Genomic Sci.">
        <title>Complete genome sequence of the moderately thermophilic mineral-sulfide-oxidizing firmicute Sulfobacillus acidophilus type strain (NAL(T)).</title>
        <authorList>
            <person name="Anderson I."/>
            <person name="Chertkov O."/>
            <person name="Chen A."/>
            <person name="Saunders E."/>
            <person name="Lapidus A."/>
            <person name="Nolan M."/>
            <person name="Lucas S."/>
            <person name="Hammon N."/>
            <person name="Deshpande S."/>
            <person name="Cheng J.F."/>
            <person name="Han C."/>
            <person name="Tapia R."/>
            <person name="Goodwin L.A."/>
            <person name="Pitluck S."/>
            <person name="Liolios K."/>
            <person name="Pagani I."/>
            <person name="Ivanova N."/>
            <person name="Mikhailova N."/>
            <person name="Pati A."/>
            <person name="Palaniappan K."/>
            <person name="Land M."/>
            <person name="Pan C."/>
            <person name="Rohde M."/>
            <person name="Pukall R."/>
            <person name="Goker M."/>
            <person name="Detter J.C."/>
            <person name="Woyke T."/>
            <person name="Bristow J."/>
            <person name="Eisen J.A."/>
            <person name="Markowitz V."/>
            <person name="Hugenholtz P."/>
            <person name="Kyrpides N.C."/>
            <person name="Klenk H.P."/>
            <person name="Mavromatis K."/>
        </authorList>
    </citation>
    <scope>NUCLEOTIDE SEQUENCE [LARGE SCALE GENOMIC DNA]</scope>
    <source>
        <strain evidence="6">ATCC 700253 / DSM 10332 / NAL</strain>
    </source>
</reference>